<evidence type="ECO:0000259" key="14">
    <source>
        <dbReference type="PROSITE" id="PS51761"/>
    </source>
</evidence>
<evidence type="ECO:0000313" key="15">
    <source>
        <dbReference type="EMBL" id="KAK8023416.1"/>
    </source>
</evidence>
<evidence type="ECO:0000256" key="13">
    <source>
        <dbReference type="SAM" id="SignalP"/>
    </source>
</evidence>
<proteinExistence type="inferred from homology"/>
<evidence type="ECO:0000256" key="9">
    <source>
        <dbReference type="ARBA" id="ARBA00023295"/>
    </source>
</evidence>
<name>A0ABR1RZR5_9PEZI</name>
<evidence type="ECO:0000256" key="1">
    <source>
        <dbReference type="ARBA" id="ARBA00000681"/>
    </source>
</evidence>
<keyword evidence="8 11" id="KW-0119">Carbohydrate metabolism</keyword>
<dbReference type="Pfam" id="PF00457">
    <property type="entry name" value="Glyco_hydro_11"/>
    <property type="match status" value="1"/>
</dbReference>
<keyword evidence="10 11" id="KW-0624">Polysaccharide degradation</keyword>
<keyword evidence="5 11" id="KW-0858">Xylan degradation</keyword>
<evidence type="ECO:0000256" key="6">
    <source>
        <dbReference type="ARBA" id="ARBA00022729"/>
    </source>
</evidence>
<dbReference type="Gene3D" id="2.60.120.180">
    <property type="match status" value="1"/>
</dbReference>
<dbReference type="Proteomes" id="UP001396898">
    <property type="component" value="Unassembled WGS sequence"/>
</dbReference>
<evidence type="ECO:0000256" key="8">
    <source>
        <dbReference type="ARBA" id="ARBA00023277"/>
    </source>
</evidence>
<evidence type="ECO:0000256" key="5">
    <source>
        <dbReference type="ARBA" id="ARBA00022651"/>
    </source>
</evidence>
<feature type="chain" id="PRO_5045521495" description="Endo-1,4-beta-xylanase" evidence="13">
    <location>
        <begin position="20"/>
        <end position="222"/>
    </location>
</feature>
<feature type="active site" description="Nucleophile" evidence="11">
    <location>
        <position position="115"/>
    </location>
</feature>
<dbReference type="PRINTS" id="PR00911">
    <property type="entry name" value="GLHYDRLASE11"/>
</dbReference>
<dbReference type="InterPro" id="IPR013319">
    <property type="entry name" value="GH11/12"/>
</dbReference>
<feature type="signal peptide" evidence="13">
    <location>
        <begin position="1"/>
        <end position="19"/>
    </location>
</feature>
<evidence type="ECO:0000256" key="3">
    <source>
        <dbReference type="ARBA" id="ARBA00007792"/>
    </source>
</evidence>
<dbReference type="EC" id="3.2.1.8" evidence="4 11"/>
<dbReference type="InterPro" id="IPR001137">
    <property type="entry name" value="Glyco_hydro_11"/>
</dbReference>
<evidence type="ECO:0000256" key="7">
    <source>
        <dbReference type="ARBA" id="ARBA00022801"/>
    </source>
</evidence>
<dbReference type="PROSITE" id="PS51761">
    <property type="entry name" value="GH11_3"/>
    <property type="match status" value="1"/>
</dbReference>
<protein>
    <recommendedName>
        <fullName evidence="4 11">Endo-1,4-beta-xylanase</fullName>
        <ecNumber evidence="4 11">3.2.1.8</ecNumber>
    </recommendedName>
</protein>
<evidence type="ECO:0000256" key="2">
    <source>
        <dbReference type="ARBA" id="ARBA00004851"/>
    </source>
</evidence>
<keyword evidence="6 13" id="KW-0732">Signal</keyword>
<evidence type="ECO:0000256" key="10">
    <source>
        <dbReference type="ARBA" id="ARBA00023326"/>
    </source>
</evidence>
<reference evidence="15 16" key="1">
    <citation type="submission" date="2023-01" db="EMBL/GenBank/DDBJ databases">
        <title>Analysis of 21 Apiospora genomes using comparative genomics revels a genus with tremendous synthesis potential of carbohydrate active enzymes and secondary metabolites.</title>
        <authorList>
            <person name="Sorensen T."/>
        </authorList>
    </citation>
    <scope>NUCLEOTIDE SEQUENCE [LARGE SCALE GENOMIC DNA]</scope>
    <source>
        <strain evidence="15 16">CBS 20057</strain>
    </source>
</reference>
<evidence type="ECO:0000256" key="11">
    <source>
        <dbReference type="PROSITE-ProRule" id="PRU01097"/>
    </source>
</evidence>
<evidence type="ECO:0000256" key="4">
    <source>
        <dbReference type="ARBA" id="ARBA00012590"/>
    </source>
</evidence>
<dbReference type="SUPFAM" id="SSF49899">
    <property type="entry name" value="Concanavalin A-like lectins/glucanases"/>
    <property type="match status" value="1"/>
</dbReference>
<dbReference type="InterPro" id="IPR013320">
    <property type="entry name" value="ConA-like_dom_sf"/>
</dbReference>
<feature type="active site" description="Proton donor" evidence="11">
    <location>
        <position position="206"/>
    </location>
</feature>
<dbReference type="PANTHER" id="PTHR46828">
    <property type="entry name" value="ENDO-1,4-BETA-XYLANASE A-RELATED"/>
    <property type="match status" value="1"/>
</dbReference>
<dbReference type="EMBL" id="JAQQWI010000008">
    <property type="protein sequence ID" value="KAK8023416.1"/>
    <property type="molecule type" value="Genomic_DNA"/>
</dbReference>
<keyword evidence="7 11" id="KW-0378">Hydrolase</keyword>
<feature type="domain" description="GH11" evidence="14">
    <location>
        <begin position="31"/>
        <end position="219"/>
    </location>
</feature>
<dbReference type="InterPro" id="IPR033123">
    <property type="entry name" value="GH11_dom"/>
</dbReference>
<dbReference type="PANTHER" id="PTHR46828:SF4">
    <property type="entry name" value="ENDO-1,4-BETA-XYLANASE"/>
    <property type="match status" value="1"/>
</dbReference>
<comment type="caution">
    <text evidence="15">The sequence shown here is derived from an EMBL/GenBank/DDBJ whole genome shotgun (WGS) entry which is preliminary data.</text>
</comment>
<dbReference type="PROSITE" id="PS00777">
    <property type="entry name" value="GH11_2"/>
    <property type="match status" value="1"/>
</dbReference>
<organism evidence="15 16">
    <name type="scientific">Apiospora marii</name>
    <dbReference type="NCBI Taxonomy" id="335849"/>
    <lineage>
        <taxon>Eukaryota</taxon>
        <taxon>Fungi</taxon>
        <taxon>Dikarya</taxon>
        <taxon>Ascomycota</taxon>
        <taxon>Pezizomycotina</taxon>
        <taxon>Sordariomycetes</taxon>
        <taxon>Xylariomycetidae</taxon>
        <taxon>Amphisphaeriales</taxon>
        <taxon>Apiosporaceae</taxon>
        <taxon>Apiospora</taxon>
    </lineage>
</organism>
<dbReference type="InterPro" id="IPR033119">
    <property type="entry name" value="GH11_AS_2"/>
</dbReference>
<accession>A0ABR1RZR5</accession>
<evidence type="ECO:0000256" key="12">
    <source>
        <dbReference type="RuleBase" id="RU362015"/>
    </source>
</evidence>
<evidence type="ECO:0000313" key="16">
    <source>
        <dbReference type="Proteomes" id="UP001396898"/>
    </source>
</evidence>
<comment type="pathway">
    <text evidence="2 11 12">Glycan degradation; xylan degradation.</text>
</comment>
<gene>
    <name evidence="15" type="ORF">PG991_006655</name>
</gene>
<comment type="catalytic activity">
    <reaction evidence="1 11 12">
        <text>Endohydrolysis of (1-&gt;4)-beta-D-xylosidic linkages in xylans.</text>
        <dbReference type="EC" id="3.2.1.8"/>
    </reaction>
</comment>
<comment type="similarity">
    <text evidence="3 11 12">Belongs to the glycosyl hydrolase 11 (cellulase G) family.</text>
</comment>
<keyword evidence="9 11" id="KW-0326">Glycosidase</keyword>
<sequence length="222" mass="23409">MVALTHLALTLSAVASVFAAPVADPDPLDFELGGFNGTLARRQDYTQNYKTSGNVNFQSQSGGYSVDFSGAQDFVVGKGWSTGARRTITFSGKTTASAGTVLVAVYGWSTNPLVEYYVQEYANGQGTAQGTQMGTYQADGATYTIWKHTQVNQPSIQGTSTFDQYISIRGSPRPNGGSVTMGTHMDAWAAKGMKLGSLNYQTVSTEGWGGAGGSSQYTVKGS</sequence>
<keyword evidence="16" id="KW-1185">Reference proteome</keyword>